<dbReference type="InterPro" id="IPR053142">
    <property type="entry name" value="PchR_regulatory_protein"/>
</dbReference>
<name>A0A176Z4R3_9BRAD</name>
<evidence type="ECO:0000259" key="1">
    <source>
        <dbReference type="PROSITE" id="PS01124"/>
    </source>
</evidence>
<dbReference type="Pfam" id="PF12833">
    <property type="entry name" value="HTH_18"/>
    <property type="match status" value="1"/>
</dbReference>
<comment type="caution">
    <text evidence="2">The sequence shown here is derived from an EMBL/GenBank/DDBJ whole genome shotgun (WGS) entry which is preliminary data.</text>
</comment>
<dbReference type="PANTHER" id="PTHR47893">
    <property type="entry name" value="REGULATORY PROTEIN PCHR"/>
    <property type="match status" value="1"/>
</dbReference>
<dbReference type="Proteomes" id="UP000077173">
    <property type="component" value="Unassembled WGS sequence"/>
</dbReference>
<dbReference type="PROSITE" id="PS01124">
    <property type="entry name" value="HTH_ARAC_FAMILY_2"/>
    <property type="match status" value="1"/>
</dbReference>
<protein>
    <submittedName>
        <fullName evidence="2">Transcriptional regulator</fullName>
    </submittedName>
</protein>
<dbReference type="GO" id="GO:0043565">
    <property type="term" value="F:sequence-specific DNA binding"/>
    <property type="evidence" value="ECO:0007669"/>
    <property type="project" value="InterPro"/>
</dbReference>
<proteinExistence type="predicted"/>
<gene>
    <name evidence="2" type="ORF">AXW67_17540</name>
</gene>
<dbReference type="Gene3D" id="1.10.10.60">
    <property type="entry name" value="Homeodomain-like"/>
    <property type="match status" value="1"/>
</dbReference>
<dbReference type="InterPro" id="IPR018060">
    <property type="entry name" value="HTH_AraC"/>
</dbReference>
<dbReference type="RefSeq" id="WP_063679708.1">
    <property type="nucleotide sequence ID" value="NZ_LSEF01000069.1"/>
</dbReference>
<dbReference type="SMART" id="SM00342">
    <property type="entry name" value="HTH_ARAC"/>
    <property type="match status" value="1"/>
</dbReference>
<dbReference type="EMBL" id="LSEF01000069">
    <property type="protein sequence ID" value="OAF14763.1"/>
    <property type="molecule type" value="Genomic_DNA"/>
</dbReference>
<sequence>MSLDRKIAALAVLAPKVFRFTDLDQYRTAVRNLKVEFTPLARKISAEQIILNLPGCDINFAKSFPRIADGQLADNCTAVGFSMDDGFPIRFNGVERDQSAIAIGGSGAAYATVERTERQYASIIFTPAIQDRGWPQAGPNWKAFETSTAAQHWLRELVRQILSTSVTFDAWEAGDASSAIRESLLAGIDAAFAHVVDARWAFHANYLGHFRSFRDIQEVLSGNIGRPIYSEELAREVGASVRTMNEAVKRYRGMSLHRYLRLRRLWLVRQRLLAGTDSVKGCALAFGFWHLGDFARSYRLQFGERPSDTLVKSRLQ</sequence>
<feature type="domain" description="HTH araC/xylS-type" evidence="1">
    <location>
        <begin position="214"/>
        <end position="312"/>
    </location>
</feature>
<organism evidence="2 3">
    <name type="scientific">Bradyrhizobium neotropicale</name>
    <dbReference type="NCBI Taxonomy" id="1497615"/>
    <lineage>
        <taxon>Bacteria</taxon>
        <taxon>Pseudomonadati</taxon>
        <taxon>Pseudomonadota</taxon>
        <taxon>Alphaproteobacteria</taxon>
        <taxon>Hyphomicrobiales</taxon>
        <taxon>Nitrobacteraceae</taxon>
        <taxon>Bradyrhizobium</taxon>
    </lineage>
</organism>
<reference evidence="2 3" key="1">
    <citation type="submission" date="2016-02" db="EMBL/GenBank/DDBJ databases">
        <title>Draft genome sequence of the strain BR 10247T Bradyrhizobium neotropicale isolated from nodules of Centrolobium paraense.</title>
        <authorList>
            <person name="Simoes-Araujo J.L."/>
            <person name="Barauna A.C."/>
            <person name="Silva K."/>
            <person name="Zilli J.E."/>
        </authorList>
    </citation>
    <scope>NUCLEOTIDE SEQUENCE [LARGE SCALE GENOMIC DNA]</scope>
    <source>
        <strain evidence="2 3">BR 10247</strain>
    </source>
</reference>
<evidence type="ECO:0000313" key="2">
    <source>
        <dbReference type="EMBL" id="OAF14763.1"/>
    </source>
</evidence>
<dbReference type="PANTHER" id="PTHR47893:SF1">
    <property type="entry name" value="REGULATORY PROTEIN PCHR"/>
    <property type="match status" value="1"/>
</dbReference>
<evidence type="ECO:0000313" key="3">
    <source>
        <dbReference type="Proteomes" id="UP000077173"/>
    </source>
</evidence>
<accession>A0A176Z4R3</accession>
<keyword evidence="3" id="KW-1185">Reference proteome</keyword>
<dbReference type="GO" id="GO:0003700">
    <property type="term" value="F:DNA-binding transcription factor activity"/>
    <property type="evidence" value="ECO:0007669"/>
    <property type="project" value="InterPro"/>
</dbReference>
<dbReference type="AlphaFoldDB" id="A0A176Z4R3"/>